<dbReference type="EMBL" id="CABVQN010000003">
    <property type="protein sequence ID" value="VWC76547.1"/>
    <property type="molecule type" value="Genomic_DNA"/>
</dbReference>
<gene>
    <name evidence="1" type="ORF">BLA39750_00919</name>
</gene>
<accession>A0A6P2UZL5</accession>
<evidence type="ECO:0000313" key="1">
    <source>
        <dbReference type="EMBL" id="VWC76547.1"/>
    </source>
</evidence>
<dbReference type="Proteomes" id="UP000494110">
    <property type="component" value="Unassembled WGS sequence"/>
</dbReference>
<name>A0A6P2UZL5_BURL3</name>
<dbReference type="AlphaFoldDB" id="A0A6P2UZL5"/>
<protein>
    <submittedName>
        <fullName evidence="1">IS66 Orf2 family protein</fullName>
    </submittedName>
</protein>
<organism evidence="1 2">
    <name type="scientific">Burkholderia lata (strain ATCC 17760 / DSM 23089 / LMG 22485 / NCIMB 9086 / R18194 / 383)</name>
    <dbReference type="NCBI Taxonomy" id="482957"/>
    <lineage>
        <taxon>Bacteria</taxon>
        <taxon>Pseudomonadati</taxon>
        <taxon>Pseudomonadota</taxon>
        <taxon>Betaproteobacteria</taxon>
        <taxon>Burkholderiales</taxon>
        <taxon>Burkholderiaceae</taxon>
        <taxon>Burkholderia</taxon>
        <taxon>Burkholderia cepacia complex</taxon>
    </lineage>
</organism>
<dbReference type="InterPro" id="IPR008878">
    <property type="entry name" value="Transposase_IS66_Orf2"/>
</dbReference>
<dbReference type="RefSeq" id="WP_175011071.1">
    <property type="nucleotide sequence ID" value="NZ_CABVQN010000003.1"/>
</dbReference>
<sequence>MLRFDEELELYLYRDPIDLRPGISMLLKPATLATCLTLMASHLFVFGNRHCDSIKTLYWGSNGFWLLIICL</sequence>
<dbReference type="Pfam" id="PF05717">
    <property type="entry name" value="TnpB_IS66"/>
    <property type="match status" value="1"/>
</dbReference>
<evidence type="ECO:0000313" key="2">
    <source>
        <dbReference type="Proteomes" id="UP000494110"/>
    </source>
</evidence>
<reference evidence="1 2" key="1">
    <citation type="submission" date="2019-09" db="EMBL/GenBank/DDBJ databases">
        <authorList>
            <person name="Depoorter E."/>
        </authorList>
    </citation>
    <scope>NUCLEOTIDE SEQUENCE [LARGE SCALE GENOMIC DNA]</scope>
    <source>
        <strain evidence="1">R-39750</strain>
    </source>
</reference>
<proteinExistence type="predicted"/>